<evidence type="ECO:0000256" key="1">
    <source>
        <dbReference type="SAM" id="MobiDB-lite"/>
    </source>
</evidence>
<reference evidence="2" key="1">
    <citation type="journal article" date="2021" name="New Phytol.">
        <title>Evolutionary innovations through gain and loss of genes in the ectomycorrhizal Boletales.</title>
        <authorList>
            <person name="Wu G."/>
            <person name="Miyauchi S."/>
            <person name="Morin E."/>
            <person name="Kuo A."/>
            <person name="Drula E."/>
            <person name="Varga T."/>
            <person name="Kohler A."/>
            <person name="Feng B."/>
            <person name="Cao Y."/>
            <person name="Lipzen A."/>
            <person name="Daum C."/>
            <person name="Hundley H."/>
            <person name="Pangilinan J."/>
            <person name="Johnson J."/>
            <person name="Barry K."/>
            <person name="LaButti K."/>
            <person name="Ng V."/>
            <person name="Ahrendt S."/>
            <person name="Min B."/>
            <person name="Choi I.G."/>
            <person name="Park H."/>
            <person name="Plett J.M."/>
            <person name="Magnuson J."/>
            <person name="Spatafora J.W."/>
            <person name="Nagy L.G."/>
            <person name="Henrissat B."/>
            <person name="Grigoriev I.V."/>
            <person name="Yang Z.L."/>
            <person name="Xu J."/>
            <person name="Martin F.M."/>
        </authorList>
    </citation>
    <scope>NUCLEOTIDE SEQUENCE</scope>
    <source>
        <strain evidence="2">KKN 215</strain>
    </source>
</reference>
<protein>
    <submittedName>
        <fullName evidence="2">Uncharacterized protein</fullName>
    </submittedName>
</protein>
<accession>A0A8K0UEV0</accession>
<keyword evidence="3" id="KW-1185">Reference proteome</keyword>
<dbReference type="EMBL" id="JAEVFJ010000080">
    <property type="protein sequence ID" value="KAH8071516.1"/>
    <property type="molecule type" value="Genomic_DNA"/>
</dbReference>
<comment type="caution">
    <text evidence="2">The sequence shown here is derived from an EMBL/GenBank/DDBJ whole genome shotgun (WGS) entry which is preliminary data.</text>
</comment>
<organism evidence="2 3">
    <name type="scientific">Cristinia sonorae</name>
    <dbReference type="NCBI Taxonomy" id="1940300"/>
    <lineage>
        <taxon>Eukaryota</taxon>
        <taxon>Fungi</taxon>
        <taxon>Dikarya</taxon>
        <taxon>Basidiomycota</taxon>
        <taxon>Agaricomycotina</taxon>
        <taxon>Agaricomycetes</taxon>
        <taxon>Agaricomycetidae</taxon>
        <taxon>Agaricales</taxon>
        <taxon>Pleurotineae</taxon>
        <taxon>Stephanosporaceae</taxon>
        <taxon>Cristinia</taxon>
    </lineage>
</organism>
<name>A0A8K0UEV0_9AGAR</name>
<dbReference type="AlphaFoldDB" id="A0A8K0UEV0"/>
<dbReference type="Proteomes" id="UP000813824">
    <property type="component" value="Unassembled WGS sequence"/>
</dbReference>
<feature type="compositionally biased region" description="Low complexity" evidence="1">
    <location>
        <begin position="22"/>
        <end position="36"/>
    </location>
</feature>
<evidence type="ECO:0000313" key="2">
    <source>
        <dbReference type="EMBL" id="KAH8071516.1"/>
    </source>
</evidence>
<gene>
    <name evidence="2" type="ORF">BXZ70DRAFT_1013317</name>
</gene>
<feature type="compositionally biased region" description="Polar residues" evidence="1">
    <location>
        <begin position="40"/>
        <end position="66"/>
    </location>
</feature>
<proteinExistence type="predicted"/>
<sequence>MTRTRQNAKRSSGGLAPNVPFAASSSGASSVSGTDAASRDTGSNVSQSRKRSATTQGSQFTDQRPSQPVKRAKTMTTVQSVQLGRVEGSSGQVTGKPFVYRDQSIASLLRQLKDSGHPVYCHKCMDNSAQPVPWTTSTLCVTSVKLPGKVCIPGTMASSKLPFFKQKGKQGLTLTCKGYGPRGVKWLHPKVAVIDARLACLDGEGHPPGMVTQYLRAMMHEIKEDVRRFELVFDFPDKNPEEFLGAHQVKVNPK</sequence>
<feature type="region of interest" description="Disordered" evidence="1">
    <location>
        <begin position="1"/>
        <end position="74"/>
    </location>
</feature>
<evidence type="ECO:0000313" key="3">
    <source>
        <dbReference type="Proteomes" id="UP000813824"/>
    </source>
</evidence>